<reference evidence="1" key="2">
    <citation type="journal article" date="2024" name="Plant">
        <title>Genomic evolution and insights into agronomic trait innovations of Sesamum species.</title>
        <authorList>
            <person name="Miao H."/>
            <person name="Wang L."/>
            <person name="Qu L."/>
            <person name="Liu H."/>
            <person name="Sun Y."/>
            <person name="Le M."/>
            <person name="Wang Q."/>
            <person name="Wei S."/>
            <person name="Zheng Y."/>
            <person name="Lin W."/>
            <person name="Duan Y."/>
            <person name="Cao H."/>
            <person name="Xiong S."/>
            <person name="Wang X."/>
            <person name="Wei L."/>
            <person name="Li C."/>
            <person name="Ma Q."/>
            <person name="Ju M."/>
            <person name="Zhao R."/>
            <person name="Li G."/>
            <person name="Mu C."/>
            <person name="Tian Q."/>
            <person name="Mei H."/>
            <person name="Zhang T."/>
            <person name="Gao T."/>
            <person name="Zhang H."/>
        </authorList>
    </citation>
    <scope>NUCLEOTIDE SEQUENCE</scope>
    <source>
        <strain evidence="1">G02</strain>
    </source>
</reference>
<gene>
    <name evidence="1" type="ORF">Sradi_6002000</name>
</gene>
<protein>
    <submittedName>
        <fullName evidence="1">Uncharacterized protein</fullName>
    </submittedName>
</protein>
<comment type="caution">
    <text evidence="1">The sequence shown here is derived from an EMBL/GenBank/DDBJ whole genome shotgun (WGS) entry which is preliminary data.</text>
</comment>
<accession>A0AAW2KHB1</accession>
<evidence type="ECO:0000313" key="1">
    <source>
        <dbReference type="EMBL" id="KAL0305847.1"/>
    </source>
</evidence>
<sequence length="71" mass="8026">MSQELQQKLWFDGKRDWEVTWSSIEVSVMSTVSVDHSEAVMLRPCQYAHVCQGLSQRTLMNGMQPIGLVAA</sequence>
<dbReference type="AlphaFoldDB" id="A0AAW2KHB1"/>
<dbReference type="EMBL" id="JACGWJ010000028">
    <property type="protein sequence ID" value="KAL0305847.1"/>
    <property type="molecule type" value="Genomic_DNA"/>
</dbReference>
<name>A0AAW2KHB1_SESRA</name>
<organism evidence="1">
    <name type="scientific">Sesamum radiatum</name>
    <name type="common">Black benniseed</name>
    <dbReference type="NCBI Taxonomy" id="300843"/>
    <lineage>
        <taxon>Eukaryota</taxon>
        <taxon>Viridiplantae</taxon>
        <taxon>Streptophyta</taxon>
        <taxon>Embryophyta</taxon>
        <taxon>Tracheophyta</taxon>
        <taxon>Spermatophyta</taxon>
        <taxon>Magnoliopsida</taxon>
        <taxon>eudicotyledons</taxon>
        <taxon>Gunneridae</taxon>
        <taxon>Pentapetalae</taxon>
        <taxon>asterids</taxon>
        <taxon>lamiids</taxon>
        <taxon>Lamiales</taxon>
        <taxon>Pedaliaceae</taxon>
        <taxon>Sesamum</taxon>
    </lineage>
</organism>
<reference evidence="1" key="1">
    <citation type="submission" date="2020-06" db="EMBL/GenBank/DDBJ databases">
        <authorList>
            <person name="Li T."/>
            <person name="Hu X."/>
            <person name="Zhang T."/>
            <person name="Song X."/>
            <person name="Zhang H."/>
            <person name="Dai N."/>
            <person name="Sheng W."/>
            <person name="Hou X."/>
            <person name="Wei L."/>
        </authorList>
    </citation>
    <scope>NUCLEOTIDE SEQUENCE</scope>
    <source>
        <strain evidence="1">G02</strain>
        <tissue evidence="1">Leaf</tissue>
    </source>
</reference>
<proteinExistence type="predicted"/>